<comment type="subcellular location">
    <subcellularLocation>
        <location evidence="1">Membrane</location>
        <topology evidence="1">Multi-pass membrane protein</topology>
    </subcellularLocation>
</comment>
<feature type="transmembrane region" description="Helical" evidence="6">
    <location>
        <begin position="108"/>
        <end position="124"/>
    </location>
</feature>
<keyword evidence="5 6" id="KW-0472">Membrane</keyword>
<keyword evidence="9" id="KW-1185">Reference proteome</keyword>
<evidence type="ECO:0000259" key="7">
    <source>
        <dbReference type="PROSITE" id="PS50850"/>
    </source>
</evidence>
<dbReference type="SUPFAM" id="SSF103473">
    <property type="entry name" value="MFS general substrate transporter"/>
    <property type="match status" value="1"/>
</dbReference>
<gene>
    <name evidence="8" type="primary">ampG</name>
    <name evidence="8" type="ORF">DSM104443_04141</name>
</gene>
<feature type="domain" description="Major facilitator superfamily (MFS) profile" evidence="7">
    <location>
        <begin position="14"/>
        <end position="416"/>
    </location>
</feature>
<protein>
    <submittedName>
        <fullName evidence="8">Anhydromuropeptide permease</fullName>
    </submittedName>
</protein>
<organism evidence="8 9">
    <name type="scientific">Usitatibacter rugosus</name>
    <dbReference type="NCBI Taxonomy" id="2732067"/>
    <lineage>
        <taxon>Bacteria</taxon>
        <taxon>Pseudomonadati</taxon>
        <taxon>Pseudomonadota</taxon>
        <taxon>Betaproteobacteria</taxon>
        <taxon>Nitrosomonadales</taxon>
        <taxon>Usitatibacteraceae</taxon>
        <taxon>Usitatibacter</taxon>
    </lineage>
</organism>
<evidence type="ECO:0000256" key="6">
    <source>
        <dbReference type="SAM" id="Phobius"/>
    </source>
</evidence>
<dbReference type="PANTHER" id="PTHR12778:SF10">
    <property type="entry name" value="MAJOR FACILITATOR SUPERFAMILY DOMAIN-CONTAINING PROTEIN 3"/>
    <property type="match status" value="1"/>
</dbReference>
<evidence type="ECO:0000313" key="9">
    <source>
        <dbReference type="Proteomes" id="UP000501534"/>
    </source>
</evidence>
<dbReference type="Proteomes" id="UP000501534">
    <property type="component" value="Chromosome"/>
</dbReference>
<dbReference type="GO" id="GO:0022857">
    <property type="term" value="F:transmembrane transporter activity"/>
    <property type="evidence" value="ECO:0007669"/>
    <property type="project" value="InterPro"/>
</dbReference>
<dbReference type="AlphaFoldDB" id="A0A6M4H545"/>
<evidence type="ECO:0000256" key="5">
    <source>
        <dbReference type="ARBA" id="ARBA00023136"/>
    </source>
</evidence>
<name>A0A6M4H545_9PROT</name>
<proteinExistence type="predicted"/>
<dbReference type="InterPro" id="IPR020846">
    <property type="entry name" value="MFS_dom"/>
</dbReference>
<sequence>MATNAYAAVFRDRKLAVLLLLGYASGLPISLVTSTFQAWATVEGVSLVALGMITLVQQPYTYKFLWAPFMDRYAPPFLGRRRGWLLITQVALIGGIVWMAMYSPGVDITTMALIAVFVAFASASQDVVSDAYRTDMVTSPRERGLISAFFVVGYRMALLVAGALALLMASGTSWLPAIGWQNTYFVMAALMGIGIIGVFWAKEPQGVTPPRNLQEAVFAPLFEFVRRPGALILLAMVILYKVGDAFALSLTTPFLIRGVGFSLEDVAYANKVMALIAALVGVVLGGVLMLRWGLFKSLMVFGILQAISNLGYMVLAVAGKDYAVLYAVIGFDQLAGGMGTASFVALQMALCNPRFTAFQYALISALAALGRVYVGPAAGYMTDPQYMGLPWSTFFFVTFLAALPGLVLLWWKKKTVVALDASTS</sequence>
<feature type="transmembrane region" description="Helical" evidence="6">
    <location>
        <begin position="357"/>
        <end position="374"/>
    </location>
</feature>
<evidence type="ECO:0000256" key="1">
    <source>
        <dbReference type="ARBA" id="ARBA00004141"/>
    </source>
</evidence>
<feature type="transmembrane region" description="Helical" evidence="6">
    <location>
        <begin position="183"/>
        <end position="201"/>
    </location>
</feature>
<feature type="transmembrane region" description="Helical" evidence="6">
    <location>
        <begin position="268"/>
        <end position="290"/>
    </location>
</feature>
<dbReference type="NCBIfam" id="TIGR00901">
    <property type="entry name" value="2A0125"/>
    <property type="match status" value="1"/>
</dbReference>
<dbReference type="InterPro" id="IPR011701">
    <property type="entry name" value="MFS"/>
</dbReference>
<dbReference type="RefSeq" id="WP_171095791.1">
    <property type="nucleotide sequence ID" value="NZ_CP053069.1"/>
</dbReference>
<evidence type="ECO:0000256" key="2">
    <source>
        <dbReference type="ARBA" id="ARBA00022448"/>
    </source>
</evidence>
<feature type="transmembrane region" description="Helical" evidence="6">
    <location>
        <begin position="324"/>
        <end position="345"/>
    </location>
</feature>
<dbReference type="EMBL" id="CP053069">
    <property type="protein sequence ID" value="QJR13047.1"/>
    <property type="molecule type" value="Genomic_DNA"/>
</dbReference>
<reference evidence="8 9" key="1">
    <citation type="submission" date="2020-04" db="EMBL/GenBank/DDBJ databases">
        <title>Usitatibacter rugosus gen. nov., sp. nov. and Usitatibacter palustris sp. nov., novel members of Usitatibacteraceae fam. nov. within the order Nitrosomonadales isolated from soil.</title>
        <authorList>
            <person name="Huber K.J."/>
            <person name="Neumann-Schaal M."/>
            <person name="Geppert A."/>
            <person name="Luckner M."/>
            <person name="Wanner G."/>
            <person name="Overmann J."/>
        </authorList>
    </citation>
    <scope>NUCLEOTIDE SEQUENCE [LARGE SCALE GENOMIC DNA]</scope>
    <source>
        <strain evidence="8 9">0125_3</strain>
    </source>
</reference>
<feature type="transmembrane region" description="Helical" evidence="6">
    <location>
        <begin position="36"/>
        <end position="62"/>
    </location>
</feature>
<feature type="transmembrane region" description="Helical" evidence="6">
    <location>
        <begin position="83"/>
        <end position="102"/>
    </location>
</feature>
<feature type="transmembrane region" description="Helical" evidence="6">
    <location>
        <begin position="231"/>
        <end position="256"/>
    </location>
</feature>
<dbReference type="PROSITE" id="PS50850">
    <property type="entry name" value="MFS"/>
    <property type="match status" value="1"/>
</dbReference>
<evidence type="ECO:0000256" key="4">
    <source>
        <dbReference type="ARBA" id="ARBA00022989"/>
    </source>
</evidence>
<keyword evidence="3 6" id="KW-0812">Transmembrane</keyword>
<dbReference type="Gene3D" id="1.20.1250.20">
    <property type="entry name" value="MFS general substrate transporter like domains"/>
    <property type="match status" value="1"/>
</dbReference>
<keyword evidence="4 6" id="KW-1133">Transmembrane helix</keyword>
<dbReference type="PANTHER" id="PTHR12778">
    <property type="entry name" value="SOLUTE CARRIER FAMILY 33 ACETYL-COA TRANSPORTER -RELATED"/>
    <property type="match status" value="1"/>
</dbReference>
<dbReference type="GO" id="GO:0016020">
    <property type="term" value="C:membrane"/>
    <property type="evidence" value="ECO:0007669"/>
    <property type="project" value="UniProtKB-SubCell"/>
</dbReference>
<feature type="transmembrane region" description="Helical" evidence="6">
    <location>
        <begin position="394"/>
        <end position="411"/>
    </location>
</feature>
<dbReference type="KEGG" id="uru:DSM104443_04141"/>
<dbReference type="InterPro" id="IPR004752">
    <property type="entry name" value="AmpG_permease/AT-1"/>
</dbReference>
<feature type="transmembrane region" description="Helical" evidence="6">
    <location>
        <begin position="145"/>
        <end position="171"/>
    </location>
</feature>
<accession>A0A6M4H545</accession>
<dbReference type="Pfam" id="PF07690">
    <property type="entry name" value="MFS_1"/>
    <property type="match status" value="1"/>
</dbReference>
<evidence type="ECO:0000313" key="8">
    <source>
        <dbReference type="EMBL" id="QJR13047.1"/>
    </source>
</evidence>
<evidence type="ECO:0000256" key="3">
    <source>
        <dbReference type="ARBA" id="ARBA00022692"/>
    </source>
</evidence>
<dbReference type="InterPro" id="IPR036259">
    <property type="entry name" value="MFS_trans_sf"/>
</dbReference>
<feature type="transmembrane region" description="Helical" evidence="6">
    <location>
        <begin position="297"/>
        <end position="318"/>
    </location>
</feature>
<keyword evidence="2" id="KW-0813">Transport</keyword>